<dbReference type="EMBL" id="GBXM01092207">
    <property type="protein sequence ID" value="JAH16370.1"/>
    <property type="molecule type" value="Transcribed_RNA"/>
</dbReference>
<sequence>MKKIYIYISTCC</sequence>
<name>A0A0E9QJ57_ANGAN</name>
<organism evidence="1">
    <name type="scientific">Anguilla anguilla</name>
    <name type="common">European freshwater eel</name>
    <name type="synonym">Muraena anguilla</name>
    <dbReference type="NCBI Taxonomy" id="7936"/>
    <lineage>
        <taxon>Eukaryota</taxon>
        <taxon>Metazoa</taxon>
        <taxon>Chordata</taxon>
        <taxon>Craniata</taxon>
        <taxon>Vertebrata</taxon>
        <taxon>Euteleostomi</taxon>
        <taxon>Actinopterygii</taxon>
        <taxon>Neopterygii</taxon>
        <taxon>Teleostei</taxon>
        <taxon>Anguilliformes</taxon>
        <taxon>Anguillidae</taxon>
        <taxon>Anguilla</taxon>
    </lineage>
</organism>
<accession>A0A0E9QJ57</accession>
<reference evidence="1" key="1">
    <citation type="submission" date="2014-11" db="EMBL/GenBank/DDBJ databases">
        <authorList>
            <person name="Amaro Gonzalez C."/>
        </authorList>
    </citation>
    <scope>NUCLEOTIDE SEQUENCE</scope>
</reference>
<reference evidence="1" key="2">
    <citation type="journal article" date="2015" name="Fish Shellfish Immunol.">
        <title>Early steps in the European eel (Anguilla anguilla)-Vibrio vulnificus interaction in the gills: Role of the RtxA13 toxin.</title>
        <authorList>
            <person name="Callol A."/>
            <person name="Pajuelo D."/>
            <person name="Ebbesson L."/>
            <person name="Teles M."/>
            <person name="MacKenzie S."/>
            <person name="Amaro C."/>
        </authorList>
    </citation>
    <scope>NUCLEOTIDE SEQUENCE</scope>
</reference>
<evidence type="ECO:0000313" key="1">
    <source>
        <dbReference type="EMBL" id="JAH16370.1"/>
    </source>
</evidence>
<proteinExistence type="predicted"/>
<protein>
    <submittedName>
        <fullName evidence="1">Uncharacterized protein</fullName>
    </submittedName>
</protein>